<sequence>MFLVFLSILFAFCSRHALAAPLRSLQQTLQRWQDRVGFPTPLPPTLREPEPPTTIAVGFSLTATDPTATLSPALGPGWVPGTPRHDRPPVPCIFTGGLACPQGGHRFEEQHDGAKIPAALGPASASVSNITAATAMASPVKAKVSVPGPADQL</sequence>
<dbReference type="Proteomes" id="UP000814128">
    <property type="component" value="Unassembled WGS sequence"/>
</dbReference>
<name>A0ACB8QJD0_9AGAM</name>
<keyword evidence="2" id="KW-1185">Reference proteome</keyword>
<evidence type="ECO:0000313" key="1">
    <source>
        <dbReference type="EMBL" id="KAI0031929.1"/>
    </source>
</evidence>
<protein>
    <submittedName>
        <fullName evidence="1">Uncharacterized protein</fullName>
    </submittedName>
</protein>
<accession>A0ACB8QJD0</accession>
<comment type="caution">
    <text evidence="1">The sequence shown here is derived from an EMBL/GenBank/DDBJ whole genome shotgun (WGS) entry which is preliminary data.</text>
</comment>
<reference evidence="1" key="1">
    <citation type="submission" date="2021-02" db="EMBL/GenBank/DDBJ databases">
        <authorList>
            <consortium name="DOE Joint Genome Institute"/>
            <person name="Ahrendt S."/>
            <person name="Looney B.P."/>
            <person name="Miyauchi S."/>
            <person name="Morin E."/>
            <person name="Drula E."/>
            <person name="Courty P.E."/>
            <person name="Chicoki N."/>
            <person name="Fauchery L."/>
            <person name="Kohler A."/>
            <person name="Kuo A."/>
            <person name="Labutti K."/>
            <person name="Pangilinan J."/>
            <person name="Lipzen A."/>
            <person name="Riley R."/>
            <person name="Andreopoulos W."/>
            <person name="He G."/>
            <person name="Johnson J."/>
            <person name="Barry K.W."/>
            <person name="Grigoriev I.V."/>
            <person name="Nagy L."/>
            <person name="Hibbett D."/>
            <person name="Henrissat B."/>
            <person name="Matheny P.B."/>
            <person name="Labbe J."/>
            <person name="Martin F."/>
        </authorList>
    </citation>
    <scope>NUCLEOTIDE SEQUENCE</scope>
    <source>
        <strain evidence="1">EC-137</strain>
    </source>
</reference>
<reference evidence="1" key="2">
    <citation type="journal article" date="2022" name="New Phytol.">
        <title>Evolutionary transition to the ectomycorrhizal habit in the genomes of a hyperdiverse lineage of mushroom-forming fungi.</title>
        <authorList>
            <person name="Looney B."/>
            <person name="Miyauchi S."/>
            <person name="Morin E."/>
            <person name="Drula E."/>
            <person name="Courty P.E."/>
            <person name="Kohler A."/>
            <person name="Kuo A."/>
            <person name="LaButti K."/>
            <person name="Pangilinan J."/>
            <person name="Lipzen A."/>
            <person name="Riley R."/>
            <person name="Andreopoulos W."/>
            <person name="He G."/>
            <person name="Johnson J."/>
            <person name="Nolan M."/>
            <person name="Tritt A."/>
            <person name="Barry K.W."/>
            <person name="Grigoriev I.V."/>
            <person name="Nagy L.G."/>
            <person name="Hibbett D."/>
            <person name="Henrissat B."/>
            <person name="Matheny P.B."/>
            <person name="Labbe J."/>
            <person name="Martin F.M."/>
        </authorList>
    </citation>
    <scope>NUCLEOTIDE SEQUENCE</scope>
    <source>
        <strain evidence="1">EC-137</strain>
    </source>
</reference>
<proteinExistence type="predicted"/>
<gene>
    <name evidence="1" type="ORF">K488DRAFT_71056</name>
</gene>
<dbReference type="EMBL" id="MU273563">
    <property type="protein sequence ID" value="KAI0031929.1"/>
    <property type="molecule type" value="Genomic_DNA"/>
</dbReference>
<evidence type="ECO:0000313" key="2">
    <source>
        <dbReference type="Proteomes" id="UP000814128"/>
    </source>
</evidence>
<organism evidence="1 2">
    <name type="scientific">Vararia minispora EC-137</name>
    <dbReference type="NCBI Taxonomy" id="1314806"/>
    <lineage>
        <taxon>Eukaryota</taxon>
        <taxon>Fungi</taxon>
        <taxon>Dikarya</taxon>
        <taxon>Basidiomycota</taxon>
        <taxon>Agaricomycotina</taxon>
        <taxon>Agaricomycetes</taxon>
        <taxon>Russulales</taxon>
        <taxon>Lachnocladiaceae</taxon>
        <taxon>Vararia</taxon>
    </lineage>
</organism>